<evidence type="ECO:0000313" key="6">
    <source>
        <dbReference type="EMBL" id="KAJ6952622.1"/>
    </source>
</evidence>
<comment type="caution">
    <text evidence="6">The sequence shown here is derived from an EMBL/GenBank/DDBJ whole genome shotgun (WGS) entry which is preliminary data.</text>
</comment>
<dbReference type="InterPro" id="IPR036390">
    <property type="entry name" value="WH_DNA-bd_sf"/>
</dbReference>
<keyword evidence="7" id="KW-1185">Reference proteome</keyword>
<dbReference type="Pfam" id="PF08100">
    <property type="entry name" value="Dimerisation"/>
    <property type="match status" value="1"/>
</dbReference>
<dbReference type="InterPro" id="IPR001077">
    <property type="entry name" value="COMT_C"/>
</dbReference>
<name>A0AAD6LAR9_9ROSI</name>
<dbReference type="SUPFAM" id="SSF46785">
    <property type="entry name" value="Winged helix' DNA-binding domain"/>
    <property type="match status" value="1"/>
</dbReference>
<dbReference type="SUPFAM" id="SSF53335">
    <property type="entry name" value="S-adenosyl-L-methionine-dependent methyltransferases"/>
    <property type="match status" value="2"/>
</dbReference>
<dbReference type="InterPro" id="IPR036388">
    <property type="entry name" value="WH-like_DNA-bd_sf"/>
</dbReference>
<feature type="domain" description="O-methyltransferase C-terminal" evidence="4">
    <location>
        <begin position="203"/>
        <end position="407"/>
    </location>
</feature>
<evidence type="ECO:0000256" key="3">
    <source>
        <dbReference type="ARBA" id="ARBA00022691"/>
    </source>
</evidence>
<evidence type="ECO:0000256" key="2">
    <source>
        <dbReference type="ARBA" id="ARBA00022679"/>
    </source>
</evidence>
<dbReference type="Gene3D" id="1.10.10.10">
    <property type="entry name" value="Winged helix-like DNA-binding domain superfamily/Winged helix DNA-binding domain"/>
    <property type="match status" value="1"/>
</dbReference>
<dbReference type="GO" id="GO:0032259">
    <property type="term" value="P:methylation"/>
    <property type="evidence" value="ECO:0007669"/>
    <property type="project" value="UniProtKB-KW"/>
</dbReference>
<keyword evidence="1" id="KW-0489">Methyltransferase</keyword>
<dbReference type="GO" id="GO:0008757">
    <property type="term" value="F:S-adenosylmethionine-dependent methyltransferase activity"/>
    <property type="evidence" value="ECO:0007669"/>
    <property type="project" value="UniProtKB-ARBA"/>
</dbReference>
<dbReference type="Proteomes" id="UP001164929">
    <property type="component" value="Chromosome 19"/>
</dbReference>
<dbReference type="InterPro" id="IPR016461">
    <property type="entry name" value="COMT-like"/>
</dbReference>
<accession>A0AAD6LAR9</accession>
<dbReference type="FunFam" id="1.10.10.10:FF:000213">
    <property type="entry name" value="Coniferyl alcohol 9-O-methyltransferase"/>
    <property type="match status" value="1"/>
</dbReference>
<keyword evidence="2" id="KW-0808">Transferase</keyword>
<keyword evidence="3" id="KW-0949">S-adenosyl-L-methionine</keyword>
<dbReference type="GO" id="GO:0046983">
    <property type="term" value="F:protein dimerization activity"/>
    <property type="evidence" value="ECO:0007669"/>
    <property type="project" value="InterPro"/>
</dbReference>
<dbReference type="InterPro" id="IPR029063">
    <property type="entry name" value="SAM-dependent_MTases_sf"/>
</dbReference>
<evidence type="ECO:0000259" key="4">
    <source>
        <dbReference type="Pfam" id="PF00891"/>
    </source>
</evidence>
<protein>
    <submittedName>
        <fullName evidence="6">O-methyltransferase 3</fullName>
    </submittedName>
</protein>
<organism evidence="6 7">
    <name type="scientific">Populus alba x Populus x berolinensis</name>
    <dbReference type="NCBI Taxonomy" id="444605"/>
    <lineage>
        <taxon>Eukaryota</taxon>
        <taxon>Viridiplantae</taxon>
        <taxon>Streptophyta</taxon>
        <taxon>Embryophyta</taxon>
        <taxon>Tracheophyta</taxon>
        <taxon>Spermatophyta</taxon>
        <taxon>Magnoliopsida</taxon>
        <taxon>eudicotyledons</taxon>
        <taxon>Gunneridae</taxon>
        <taxon>Pentapetalae</taxon>
        <taxon>rosids</taxon>
        <taxon>fabids</taxon>
        <taxon>Malpighiales</taxon>
        <taxon>Salicaceae</taxon>
        <taxon>Saliceae</taxon>
        <taxon>Populus</taxon>
    </lineage>
</organism>
<evidence type="ECO:0000259" key="5">
    <source>
        <dbReference type="Pfam" id="PF08100"/>
    </source>
</evidence>
<evidence type="ECO:0000313" key="7">
    <source>
        <dbReference type="Proteomes" id="UP001164929"/>
    </source>
</evidence>
<evidence type="ECO:0000256" key="1">
    <source>
        <dbReference type="ARBA" id="ARBA00022603"/>
    </source>
</evidence>
<reference evidence="6" key="1">
    <citation type="journal article" date="2023" name="Mol. Ecol. Resour.">
        <title>Chromosome-level genome assembly of a triploid poplar Populus alba 'Berolinensis'.</title>
        <authorList>
            <person name="Chen S."/>
            <person name="Yu Y."/>
            <person name="Wang X."/>
            <person name="Wang S."/>
            <person name="Zhang T."/>
            <person name="Zhou Y."/>
            <person name="He R."/>
            <person name="Meng N."/>
            <person name="Wang Y."/>
            <person name="Liu W."/>
            <person name="Liu Z."/>
            <person name="Liu J."/>
            <person name="Guo Q."/>
            <person name="Huang H."/>
            <person name="Sederoff R.R."/>
            <person name="Wang G."/>
            <person name="Qu G."/>
            <person name="Chen S."/>
        </authorList>
    </citation>
    <scope>NUCLEOTIDE SEQUENCE</scope>
    <source>
        <strain evidence="6">SC-2020</strain>
    </source>
</reference>
<dbReference type="Pfam" id="PF00891">
    <property type="entry name" value="Methyltransf_2"/>
    <property type="match status" value="1"/>
</dbReference>
<dbReference type="InterPro" id="IPR012967">
    <property type="entry name" value="COMT_dimerisation"/>
</dbReference>
<dbReference type="EMBL" id="JAQIZT010000019">
    <property type="protein sequence ID" value="KAJ6952622.1"/>
    <property type="molecule type" value="Genomic_DNA"/>
</dbReference>
<dbReference type="AlphaFoldDB" id="A0AAD6LAR9"/>
<proteinExistence type="predicted"/>
<dbReference type="Gene3D" id="3.40.50.150">
    <property type="entry name" value="Vaccinia Virus protein VP39"/>
    <property type="match status" value="2"/>
</dbReference>
<dbReference type="PANTHER" id="PTHR11746">
    <property type="entry name" value="O-METHYLTRANSFERASE"/>
    <property type="match status" value="1"/>
</dbReference>
<gene>
    <name evidence="6" type="ORF">NC653_041685</name>
</gene>
<sequence length="425" mass="47892">MLDPILTKPWHFVSTWLTNDDPTPFDTAHGRTFWDYGGQEPMLNHFFNDAMASDARLVTRVLVNECKKMINLADGKHGAELLKAQAHVWNHIFNFINSMSLKCAIDLGIPDIINKHSEPVTLPELIAALPVHPSKARCVPRLMRLLIHSGFFEKQKVSEDGQEEGYILTNASQLLLKDNPFSVTPFLQAMLDPILTKPWHFVSTWLTNDDPTPFDTAHGRTFWDYGGQEPMLNHFFNDAMASDARLVTRVLVNECKEVFEGLGSLVDVGGGTGTVAKSLAKAFPHLDCTVFDLPHVVADLQGSENLKYVGGDMFEAIPPADGIVLKWILHDWNDEECVKILKKCKEAIKDREGGKVMIIDMMMENQKGEDESIETQIFFDMLMMILVTGQERNEKEWAKLFSDAGFSNYKITPILGLRSIIEVFP</sequence>
<dbReference type="GO" id="GO:0008171">
    <property type="term" value="F:O-methyltransferase activity"/>
    <property type="evidence" value="ECO:0007669"/>
    <property type="project" value="InterPro"/>
</dbReference>
<feature type="domain" description="O-methyltransferase dimerisation" evidence="5">
    <location>
        <begin position="89"/>
        <end position="178"/>
    </location>
</feature>
<dbReference type="PROSITE" id="PS51683">
    <property type="entry name" value="SAM_OMT_II"/>
    <property type="match status" value="1"/>
</dbReference>
<dbReference type="CDD" id="cd02440">
    <property type="entry name" value="AdoMet_MTases"/>
    <property type="match status" value="1"/>
</dbReference>
<dbReference type="FunFam" id="3.40.50.150:FF:000057">
    <property type="entry name" value="O-methyltransferase ZRP4"/>
    <property type="match status" value="1"/>
</dbReference>
<dbReference type="GO" id="GO:0009717">
    <property type="term" value="P:isoflavonoid biosynthetic process"/>
    <property type="evidence" value="ECO:0007669"/>
    <property type="project" value="UniProtKB-ARBA"/>
</dbReference>